<evidence type="ECO:0000259" key="4">
    <source>
        <dbReference type="Pfam" id="PF00656"/>
    </source>
</evidence>
<feature type="region of interest" description="Disordered" evidence="2">
    <location>
        <begin position="929"/>
        <end position="999"/>
    </location>
</feature>
<name>A0A8H7LMG7_9AGAM</name>
<proteinExistence type="inferred from homology"/>
<evidence type="ECO:0000256" key="2">
    <source>
        <dbReference type="SAM" id="MobiDB-lite"/>
    </source>
</evidence>
<feature type="compositionally biased region" description="Low complexity" evidence="2">
    <location>
        <begin position="941"/>
        <end position="951"/>
    </location>
</feature>
<dbReference type="Pfam" id="PF00656">
    <property type="entry name" value="Peptidase_C14"/>
    <property type="match status" value="1"/>
</dbReference>
<dbReference type="EMBL" id="JACYCD010000692">
    <property type="protein sequence ID" value="KAF8688690.1"/>
    <property type="molecule type" value="Genomic_DNA"/>
</dbReference>
<feature type="transmembrane region" description="Helical" evidence="3">
    <location>
        <begin position="772"/>
        <end position="795"/>
    </location>
</feature>
<keyword evidence="3" id="KW-0812">Transmembrane</keyword>
<dbReference type="GO" id="GO:0004197">
    <property type="term" value="F:cysteine-type endopeptidase activity"/>
    <property type="evidence" value="ECO:0007669"/>
    <property type="project" value="InterPro"/>
</dbReference>
<dbReference type="GO" id="GO:0006508">
    <property type="term" value="P:proteolysis"/>
    <property type="evidence" value="ECO:0007669"/>
    <property type="project" value="InterPro"/>
</dbReference>
<comment type="similarity">
    <text evidence="1">Belongs to the peptidase C14B family.</text>
</comment>
<dbReference type="InterPro" id="IPR011600">
    <property type="entry name" value="Pept_C14_caspase"/>
</dbReference>
<sequence length="999" mass="111681">MVSDRQQPPSPKVGVYGLIIGINIYKRPQIHPDLMGCVGDANSVLKYFTEDLNVPEENFLCLYDEKATREGILQGFVTHLIRNPAIRYHTPIVIYYAGHGDRMPAPSGWQAADNMVEMILPHDAGTMDANGQYVYGIPDLTLAFLLYSLSQAKGNNITVILDSCNSGSGTRSIEVRSRNSHDRYSPDIPNNLDAKLRRSLGVDYPTEIEHNLASKQPAGTLLAPSLDTHILLAACQEEELAQEIPNVDPETHELGNPPSKGVFTSTLLHELRKADLGYTSYTTLFRNMLSTHREFRPKLSQPLGRQTFQCEGRNQDRLLFSVQFSISKGKISLMPTSDKAVYRARVGSAQGVVPGTEFGVFTDRMDSKAPPLAMLVARSVGPTMSELFSIEPNNPQDIPGGAYATIIKYNDHSNGVRIWVDEGVRADEFWQRIITNLQPLPIFWADSKSPGHQDMEIVMFGEDIHVRGGHLTPGNLGNPHTLRRHYDEKRLVEMLCAIVYFHYHLKVKNNDAPLREKLGVTLRELKEKNNNWGSIIYESVGNDLFGESVSNGTVTIIHPDPDKIYGLELVNNSTENLYPYILYYDFEDYSVTCLYEPAGRTVKPPLPAGKTLVIGYGSTGSQPFQVDFTNPRSIKEYGAFVLLVASQWVDIGYLQQGSPFENIPMHARGERRGSLDSIVWDNIIIRVEMCHYLFNPQRTDSKPLTPSTSWIPALHQLDHLPDITLCNGCIVTTYDLLRSHALFLPGSGHCCGKAIRSFQSVAGDRATGFSRIVAFDITLGVLYSVACLIETFGFFAMLRQHTKLVGLYSWASVAGVAVVLAAEVIRIIIHFTLKRSLIDECTRENTGDIVVSRHGFWDPVTTSTLSEQQAREWCSDAWSRGTFSDFAWFIVSALLGAMFVSVNFAYWRQLLDPTSVVSRYPRAPSERYGMGALPHHPQPYNPYAQQQYNPYSYGQPDPFARSDYAPPYDAQKLPGYSSHGFDNQEPRDDKDPNGPRPPA</sequence>
<dbReference type="InterPro" id="IPR050452">
    <property type="entry name" value="Metacaspase"/>
</dbReference>
<comment type="caution">
    <text evidence="5">The sequence shown here is derived from an EMBL/GenBank/DDBJ whole genome shotgun (WGS) entry which is preliminary data.</text>
</comment>
<feature type="transmembrane region" description="Helical" evidence="3">
    <location>
        <begin position="807"/>
        <end position="829"/>
    </location>
</feature>
<evidence type="ECO:0000313" key="6">
    <source>
        <dbReference type="Proteomes" id="UP000602905"/>
    </source>
</evidence>
<evidence type="ECO:0000256" key="1">
    <source>
        <dbReference type="ARBA" id="ARBA00009005"/>
    </source>
</evidence>
<organism evidence="5 6">
    <name type="scientific">Rhizoctonia solani</name>
    <dbReference type="NCBI Taxonomy" id="456999"/>
    <lineage>
        <taxon>Eukaryota</taxon>
        <taxon>Fungi</taxon>
        <taxon>Dikarya</taxon>
        <taxon>Basidiomycota</taxon>
        <taxon>Agaricomycotina</taxon>
        <taxon>Agaricomycetes</taxon>
        <taxon>Cantharellales</taxon>
        <taxon>Ceratobasidiaceae</taxon>
        <taxon>Rhizoctonia</taxon>
    </lineage>
</organism>
<dbReference type="AlphaFoldDB" id="A0A8H7LMG7"/>
<gene>
    <name evidence="5" type="ORF">RHS03_09706</name>
</gene>
<evidence type="ECO:0000313" key="5">
    <source>
        <dbReference type="EMBL" id="KAF8688690.1"/>
    </source>
</evidence>
<dbReference type="Proteomes" id="UP000602905">
    <property type="component" value="Unassembled WGS sequence"/>
</dbReference>
<feature type="non-terminal residue" evidence="5">
    <location>
        <position position="1"/>
    </location>
</feature>
<accession>A0A8H7LMG7</accession>
<feature type="compositionally biased region" description="Basic and acidic residues" evidence="2">
    <location>
        <begin position="982"/>
        <end position="993"/>
    </location>
</feature>
<dbReference type="PANTHER" id="PTHR48104:SF30">
    <property type="entry name" value="METACASPASE-1"/>
    <property type="match status" value="1"/>
</dbReference>
<reference evidence="5" key="1">
    <citation type="submission" date="2020-09" db="EMBL/GenBank/DDBJ databases">
        <title>Comparative genome analyses of four rice-infecting Rhizoctonia solani isolates reveal extensive enrichment of homogalacturonan modification genes.</title>
        <authorList>
            <person name="Lee D.-Y."/>
            <person name="Jeon J."/>
            <person name="Kim K.-T."/>
            <person name="Cheong K."/>
            <person name="Song H."/>
            <person name="Choi G."/>
            <person name="Ko J."/>
            <person name="Opiyo S.O."/>
            <person name="Zuo S."/>
            <person name="Madhav S."/>
            <person name="Lee Y.-H."/>
            <person name="Wang G.-L."/>
        </authorList>
    </citation>
    <scope>NUCLEOTIDE SEQUENCE</scope>
    <source>
        <strain evidence="5">AG1-IA WGL</strain>
    </source>
</reference>
<protein>
    <submittedName>
        <fullName evidence="5">Cysteine-type peptidase</fullName>
    </submittedName>
</protein>
<feature type="transmembrane region" description="Helical" evidence="3">
    <location>
        <begin position="886"/>
        <end position="906"/>
    </location>
</feature>
<dbReference type="OrthoDB" id="3223806at2759"/>
<keyword evidence="3" id="KW-1133">Transmembrane helix</keyword>
<evidence type="ECO:0000256" key="3">
    <source>
        <dbReference type="SAM" id="Phobius"/>
    </source>
</evidence>
<feature type="domain" description="Peptidase C14 caspase" evidence="4">
    <location>
        <begin position="18"/>
        <end position="290"/>
    </location>
</feature>
<dbReference type="Gene3D" id="3.40.50.1460">
    <property type="match status" value="1"/>
</dbReference>
<dbReference type="PANTHER" id="PTHR48104">
    <property type="entry name" value="METACASPASE-4"/>
    <property type="match status" value="1"/>
</dbReference>
<keyword evidence="3" id="KW-0472">Membrane</keyword>
<dbReference type="GO" id="GO:0005737">
    <property type="term" value="C:cytoplasm"/>
    <property type="evidence" value="ECO:0007669"/>
    <property type="project" value="TreeGrafter"/>
</dbReference>